<dbReference type="Pfam" id="PF04203">
    <property type="entry name" value="Sortase"/>
    <property type="match status" value="1"/>
</dbReference>
<dbReference type="GO" id="GO:0016787">
    <property type="term" value="F:hydrolase activity"/>
    <property type="evidence" value="ECO:0007669"/>
    <property type="project" value="UniProtKB-KW"/>
</dbReference>
<dbReference type="EMBL" id="LCPC01000003">
    <property type="protein sequence ID" value="KKU89970.1"/>
    <property type="molecule type" value="Genomic_DNA"/>
</dbReference>
<reference evidence="4 5" key="1">
    <citation type="journal article" date="2015" name="Nature">
        <title>rRNA introns, odd ribosomes, and small enigmatic genomes across a large radiation of phyla.</title>
        <authorList>
            <person name="Brown C.T."/>
            <person name="Hug L.A."/>
            <person name="Thomas B.C."/>
            <person name="Sharon I."/>
            <person name="Castelle C.J."/>
            <person name="Singh A."/>
            <person name="Wilkins M.J."/>
            <person name="Williams K.H."/>
            <person name="Banfield J.F."/>
        </authorList>
    </citation>
    <scope>NUCLEOTIDE SEQUENCE [LARGE SCALE GENOMIC DNA]</scope>
</reference>
<sequence>MDSFLSPLSSSKIPNPPKKTSKKAVLGVFAVAFILLFIILNLPSLVKSLAYPFKHSADSDNELLTKQYRDLYGYEKHPELISAVQAVAYTPRATEFPISVPAPASPDSFRAEWQAELSVPKIGIKAPVLQVKSTNDSEIFAALKNGVVLFPGSVNPGQPGAAVIIGHSSSDLPWTKYSAVFSLLDKLAVNDLVYITVNGKQYTYRVREFKKGTARQIAESGLTGDLILSTCWPVGSDQNRIAVSATLVQ</sequence>
<dbReference type="AlphaFoldDB" id="A0A0G1X6E0"/>
<feature type="transmembrane region" description="Helical" evidence="3">
    <location>
        <begin position="24"/>
        <end position="46"/>
    </location>
</feature>
<proteinExistence type="predicted"/>
<accession>A0A0G1X6E0</accession>
<dbReference type="Proteomes" id="UP000034403">
    <property type="component" value="Unassembled WGS sequence"/>
</dbReference>
<feature type="region of interest" description="Disordered" evidence="2">
    <location>
        <begin position="1"/>
        <end position="20"/>
    </location>
</feature>
<evidence type="ECO:0000256" key="1">
    <source>
        <dbReference type="ARBA" id="ARBA00022801"/>
    </source>
</evidence>
<evidence type="ECO:0008006" key="6">
    <source>
        <dbReference type="Google" id="ProtNLM"/>
    </source>
</evidence>
<gene>
    <name evidence="4" type="ORF">UY20_C0003G0009</name>
</gene>
<comment type="caution">
    <text evidence="4">The sequence shown here is derived from an EMBL/GenBank/DDBJ whole genome shotgun (WGS) entry which is preliminary data.</text>
</comment>
<evidence type="ECO:0000313" key="5">
    <source>
        <dbReference type="Proteomes" id="UP000034403"/>
    </source>
</evidence>
<feature type="compositionally biased region" description="Polar residues" evidence="2">
    <location>
        <begin position="1"/>
        <end position="13"/>
    </location>
</feature>
<name>A0A0G1X6E0_9BACT</name>
<evidence type="ECO:0000256" key="2">
    <source>
        <dbReference type="SAM" id="MobiDB-lite"/>
    </source>
</evidence>
<dbReference type="InterPro" id="IPR005754">
    <property type="entry name" value="Sortase"/>
</dbReference>
<evidence type="ECO:0000256" key="3">
    <source>
        <dbReference type="SAM" id="Phobius"/>
    </source>
</evidence>
<protein>
    <recommendedName>
        <fullName evidence="6">Sortase family protein</fullName>
    </recommendedName>
</protein>
<keyword evidence="3" id="KW-1133">Transmembrane helix</keyword>
<dbReference type="Gene3D" id="2.40.260.10">
    <property type="entry name" value="Sortase"/>
    <property type="match status" value="1"/>
</dbReference>
<dbReference type="InterPro" id="IPR023365">
    <property type="entry name" value="Sortase_dom-sf"/>
</dbReference>
<keyword evidence="1" id="KW-0378">Hydrolase</keyword>
<keyword evidence="3" id="KW-0812">Transmembrane</keyword>
<dbReference type="SUPFAM" id="SSF63817">
    <property type="entry name" value="Sortase"/>
    <property type="match status" value="1"/>
</dbReference>
<keyword evidence="3" id="KW-0472">Membrane</keyword>
<organism evidence="4 5">
    <name type="scientific">Candidatus Yanofskybacteria bacterium GW2011_GWA1_48_10</name>
    <dbReference type="NCBI Taxonomy" id="1619022"/>
    <lineage>
        <taxon>Bacteria</taxon>
        <taxon>Candidatus Yanofskyibacteriota</taxon>
    </lineage>
</organism>
<evidence type="ECO:0000313" key="4">
    <source>
        <dbReference type="EMBL" id="KKU89970.1"/>
    </source>
</evidence>